<evidence type="ECO:0000259" key="17">
    <source>
        <dbReference type="PROSITE" id="PS50109"/>
    </source>
</evidence>
<dbReference type="InterPro" id="IPR003594">
    <property type="entry name" value="HATPase_dom"/>
</dbReference>
<reference evidence="18 19" key="1">
    <citation type="submission" date="2021-01" db="EMBL/GenBank/DDBJ databases">
        <title>Actinoplanes sp. nov. LDG1-01 isolated from lichen.</title>
        <authorList>
            <person name="Saeng-In P."/>
            <person name="Phongsopitanun W."/>
            <person name="Kanchanasin P."/>
            <person name="Yuki M."/>
            <person name="Kudo T."/>
            <person name="Ohkuma M."/>
            <person name="Tanasupawat S."/>
        </authorList>
    </citation>
    <scope>NUCLEOTIDE SEQUENCE [LARGE SCALE GENOMIC DNA]</scope>
    <source>
        <strain evidence="18 19">LDG1-01</strain>
    </source>
</reference>
<evidence type="ECO:0000256" key="15">
    <source>
        <dbReference type="ARBA" id="ARBA00030800"/>
    </source>
</evidence>
<evidence type="ECO:0000256" key="8">
    <source>
        <dbReference type="ARBA" id="ARBA00022679"/>
    </source>
</evidence>
<keyword evidence="8" id="KW-0808">Transferase</keyword>
<dbReference type="RefSeq" id="WP_202990562.1">
    <property type="nucleotide sequence ID" value="NZ_JAENHO010000002.1"/>
</dbReference>
<keyword evidence="19" id="KW-1185">Reference proteome</keyword>
<dbReference type="Gene3D" id="1.20.5.1930">
    <property type="match status" value="1"/>
</dbReference>
<dbReference type="InterPro" id="IPR036890">
    <property type="entry name" value="HATPase_C_sf"/>
</dbReference>
<evidence type="ECO:0000256" key="13">
    <source>
        <dbReference type="ARBA" id="ARBA00023014"/>
    </source>
</evidence>
<evidence type="ECO:0000313" key="18">
    <source>
        <dbReference type="EMBL" id="MBL7254232.1"/>
    </source>
</evidence>
<keyword evidence="16" id="KW-0812">Transmembrane</keyword>
<evidence type="ECO:0000256" key="7">
    <source>
        <dbReference type="ARBA" id="ARBA00022490"/>
    </source>
</evidence>
<comment type="function">
    <text evidence="14">Member of the two-component regulatory system NreB/NreC involved in the control of dissimilatory nitrate/nitrite reduction in response to oxygen. NreB functions as a direct oxygen sensor histidine kinase which is autophosphorylated, in the absence of oxygen, probably at the conserved histidine residue, and transfers its phosphate group probably to a conserved aspartate residue of NreC. NreB/NreC activates the expression of the nitrate (narGHJI) and nitrite (nir) reductase operons, as well as the putative nitrate transporter gene narT.</text>
</comment>
<keyword evidence="12" id="KW-0902">Two-component regulatory system</keyword>
<comment type="caution">
    <text evidence="18">The sequence shown here is derived from an EMBL/GenBank/DDBJ whole genome shotgun (WGS) entry which is preliminary data.</text>
</comment>
<dbReference type="Gene3D" id="3.30.565.10">
    <property type="entry name" value="Histidine kinase-like ATPase, C-terminal domain"/>
    <property type="match status" value="1"/>
</dbReference>
<protein>
    <recommendedName>
        <fullName evidence="5">Oxygen sensor histidine kinase NreB</fullName>
        <ecNumber evidence="4">2.7.13.3</ecNumber>
    </recommendedName>
    <alternativeName>
        <fullName evidence="15">Nitrogen regulation protein B</fullName>
    </alternativeName>
</protein>
<evidence type="ECO:0000313" key="19">
    <source>
        <dbReference type="Proteomes" id="UP000598996"/>
    </source>
</evidence>
<comment type="catalytic activity">
    <reaction evidence="1">
        <text>ATP + protein L-histidine = ADP + protein N-phospho-L-histidine.</text>
        <dbReference type="EC" id="2.7.13.3"/>
    </reaction>
</comment>
<evidence type="ECO:0000256" key="6">
    <source>
        <dbReference type="ARBA" id="ARBA00022485"/>
    </source>
</evidence>
<evidence type="ECO:0000256" key="11">
    <source>
        <dbReference type="ARBA" id="ARBA00023004"/>
    </source>
</evidence>
<dbReference type="Pfam" id="PF02518">
    <property type="entry name" value="HATPase_c"/>
    <property type="match status" value="1"/>
</dbReference>
<evidence type="ECO:0000256" key="12">
    <source>
        <dbReference type="ARBA" id="ARBA00023012"/>
    </source>
</evidence>
<evidence type="ECO:0000256" key="3">
    <source>
        <dbReference type="ARBA" id="ARBA00004496"/>
    </source>
</evidence>
<feature type="transmembrane region" description="Helical" evidence="16">
    <location>
        <begin position="20"/>
        <end position="41"/>
    </location>
</feature>
<keyword evidence="11" id="KW-0408">Iron</keyword>
<evidence type="ECO:0000256" key="5">
    <source>
        <dbReference type="ARBA" id="ARBA00017322"/>
    </source>
</evidence>
<dbReference type="EC" id="2.7.13.3" evidence="4"/>
<keyword evidence="7" id="KW-0963">Cytoplasm</keyword>
<comment type="subcellular location">
    <subcellularLocation>
        <location evidence="3">Cytoplasm</location>
    </subcellularLocation>
</comment>
<evidence type="ECO:0000256" key="14">
    <source>
        <dbReference type="ARBA" id="ARBA00024827"/>
    </source>
</evidence>
<evidence type="ECO:0000256" key="1">
    <source>
        <dbReference type="ARBA" id="ARBA00000085"/>
    </source>
</evidence>
<evidence type="ECO:0000256" key="2">
    <source>
        <dbReference type="ARBA" id="ARBA00001966"/>
    </source>
</evidence>
<keyword evidence="9" id="KW-0479">Metal-binding</keyword>
<dbReference type="EMBL" id="JAENHO010000002">
    <property type="protein sequence ID" value="MBL7254232.1"/>
    <property type="molecule type" value="Genomic_DNA"/>
</dbReference>
<dbReference type="GO" id="GO:0016301">
    <property type="term" value="F:kinase activity"/>
    <property type="evidence" value="ECO:0007669"/>
    <property type="project" value="UniProtKB-KW"/>
</dbReference>
<evidence type="ECO:0000256" key="16">
    <source>
        <dbReference type="SAM" id="Phobius"/>
    </source>
</evidence>
<dbReference type="SMART" id="SM00387">
    <property type="entry name" value="HATPase_c"/>
    <property type="match status" value="1"/>
</dbReference>
<feature type="domain" description="Histidine kinase" evidence="17">
    <location>
        <begin position="181"/>
        <end position="267"/>
    </location>
</feature>
<sequence>MGVVAANVPWLIASHANFGSVLINLFVVTPLAALFGTMIRVMEREAIRRREVNSELVAMAAENARLSREAGVAEERARLAREIHDTVAQGLTGIVTQLEAIGELPEEQARRLGQAQELARTSLAEVRRSIDALRPGPLQDQRLADAVRETVSNWSERHDVPASFTMTGTPLPVHSEVEVTLLRAAQEALANVGKHARAKRADVTLSYMEDIIVLDVRDDGIGFEPRPGAGFGLVALRERVAALAGSVAVESAPGHGTTVNVTLPAIEVA</sequence>
<keyword evidence="13" id="KW-0411">Iron-sulfur</keyword>
<dbReference type="InterPro" id="IPR011712">
    <property type="entry name" value="Sig_transdc_His_kin_sub3_dim/P"/>
</dbReference>
<keyword evidence="16" id="KW-0472">Membrane</keyword>
<dbReference type="CDD" id="cd16917">
    <property type="entry name" value="HATPase_UhpB-NarQ-NarX-like"/>
    <property type="match status" value="1"/>
</dbReference>
<organism evidence="18 19">
    <name type="scientific">Paractinoplanes lichenicola</name>
    <dbReference type="NCBI Taxonomy" id="2802976"/>
    <lineage>
        <taxon>Bacteria</taxon>
        <taxon>Bacillati</taxon>
        <taxon>Actinomycetota</taxon>
        <taxon>Actinomycetes</taxon>
        <taxon>Micromonosporales</taxon>
        <taxon>Micromonosporaceae</taxon>
        <taxon>Paractinoplanes</taxon>
    </lineage>
</organism>
<keyword evidence="6" id="KW-0004">4Fe-4S</keyword>
<proteinExistence type="predicted"/>
<evidence type="ECO:0000256" key="4">
    <source>
        <dbReference type="ARBA" id="ARBA00012438"/>
    </source>
</evidence>
<accession>A0ABS1VKC5</accession>
<dbReference type="SUPFAM" id="SSF55874">
    <property type="entry name" value="ATPase domain of HSP90 chaperone/DNA topoisomerase II/histidine kinase"/>
    <property type="match status" value="1"/>
</dbReference>
<evidence type="ECO:0000256" key="10">
    <source>
        <dbReference type="ARBA" id="ARBA00022777"/>
    </source>
</evidence>
<gene>
    <name evidence="18" type="ORF">JKJ07_07905</name>
</gene>
<dbReference type="PANTHER" id="PTHR24421:SF62">
    <property type="entry name" value="SENSORY TRANSDUCTION HISTIDINE KINASE"/>
    <property type="match status" value="1"/>
</dbReference>
<dbReference type="PRINTS" id="PR00344">
    <property type="entry name" value="BCTRLSENSOR"/>
</dbReference>
<name>A0ABS1VKC5_9ACTN</name>
<comment type="cofactor">
    <cofactor evidence="2">
        <name>[4Fe-4S] cluster</name>
        <dbReference type="ChEBI" id="CHEBI:49883"/>
    </cofactor>
</comment>
<evidence type="ECO:0000256" key="9">
    <source>
        <dbReference type="ARBA" id="ARBA00022723"/>
    </source>
</evidence>
<keyword evidence="16" id="KW-1133">Transmembrane helix</keyword>
<dbReference type="Proteomes" id="UP000598996">
    <property type="component" value="Unassembled WGS sequence"/>
</dbReference>
<dbReference type="PROSITE" id="PS50109">
    <property type="entry name" value="HIS_KIN"/>
    <property type="match status" value="1"/>
</dbReference>
<dbReference type="InterPro" id="IPR005467">
    <property type="entry name" value="His_kinase_dom"/>
</dbReference>
<dbReference type="PANTHER" id="PTHR24421">
    <property type="entry name" value="NITRATE/NITRITE SENSOR PROTEIN NARX-RELATED"/>
    <property type="match status" value="1"/>
</dbReference>
<dbReference type="InterPro" id="IPR004358">
    <property type="entry name" value="Sig_transdc_His_kin-like_C"/>
</dbReference>
<keyword evidence="10 18" id="KW-0418">Kinase</keyword>
<dbReference type="Pfam" id="PF07730">
    <property type="entry name" value="HisKA_3"/>
    <property type="match status" value="1"/>
</dbReference>
<dbReference type="InterPro" id="IPR050482">
    <property type="entry name" value="Sensor_HK_TwoCompSys"/>
</dbReference>